<sequence>MPLLTQQDRVRMGGRRRRPEYEATVEAQSPYVPAVDAARQEDEYRTGLMALENERLGMERNNQAWREQTDAENRRLTDEAQEESMNLGYAGLGLQAGKLGYDMGAGGSIWNAITGPGAQSAEYALAENLGELGLESAGYGAATATGALEGGGLTAAALESMAAETGAVTGGTTAGAGLWGAAGAAFAPLAIAYGLLKAYDPTTKTSQSPIPAYGLALQQGITPDRSSDQAIQYEGYLQNLFRTPDPNYQPRDGEFEGAYPGTMVAPEGQELINQFMANPIAYLTEHGTTLDNPFLHGDTISNILNKHMNFNQQPENMYAMGGD</sequence>
<feature type="coiled-coil region" evidence="1">
    <location>
        <begin position="48"/>
        <end position="86"/>
    </location>
</feature>
<reference evidence="3" key="1">
    <citation type="submission" date="2020-03" db="EMBL/GenBank/DDBJ databases">
        <title>The deep terrestrial virosphere.</title>
        <authorList>
            <person name="Holmfeldt K."/>
            <person name="Nilsson E."/>
            <person name="Simone D."/>
            <person name="Lopez-Fernandez M."/>
            <person name="Wu X."/>
            <person name="de Brujin I."/>
            <person name="Lundin D."/>
            <person name="Andersson A."/>
            <person name="Bertilsson S."/>
            <person name="Dopson M."/>
        </authorList>
    </citation>
    <scope>NUCLEOTIDE SEQUENCE</scope>
    <source>
        <strain evidence="3">MM415B01982</strain>
    </source>
</reference>
<feature type="region of interest" description="Disordered" evidence="2">
    <location>
        <begin position="1"/>
        <end position="20"/>
    </location>
</feature>
<evidence type="ECO:0000256" key="2">
    <source>
        <dbReference type="SAM" id="MobiDB-lite"/>
    </source>
</evidence>
<organism evidence="3">
    <name type="scientific">viral metagenome</name>
    <dbReference type="NCBI Taxonomy" id="1070528"/>
    <lineage>
        <taxon>unclassified sequences</taxon>
        <taxon>metagenomes</taxon>
        <taxon>organismal metagenomes</taxon>
    </lineage>
</organism>
<evidence type="ECO:0000256" key="1">
    <source>
        <dbReference type="SAM" id="Coils"/>
    </source>
</evidence>
<protein>
    <submittedName>
        <fullName evidence="3">Uncharacterized protein</fullName>
    </submittedName>
</protein>
<accession>A0A6M3IEJ9</accession>
<name>A0A6M3IEJ9_9ZZZZ</name>
<proteinExistence type="predicted"/>
<evidence type="ECO:0000313" key="3">
    <source>
        <dbReference type="EMBL" id="QJA55845.1"/>
    </source>
</evidence>
<gene>
    <name evidence="3" type="ORF">MM415B01982_0002</name>
</gene>
<dbReference type="AlphaFoldDB" id="A0A6M3IEJ9"/>
<dbReference type="EMBL" id="MT141185">
    <property type="protein sequence ID" value="QJA55845.1"/>
    <property type="molecule type" value="Genomic_DNA"/>
</dbReference>
<keyword evidence="1" id="KW-0175">Coiled coil</keyword>